<keyword evidence="2" id="KW-0808">Transferase</keyword>
<dbReference type="InterPro" id="IPR012893">
    <property type="entry name" value="HipA-like_C"/>
</dbReference>
<proteinExistence type="inferred from homology"/>
<comment type="similarity">
    <text evidence="1">Belongs to the HipA Ser/Thr kinase family.</text>
</comment>
<dbReference type="NCBIfam" id="TIGR03071">
    <property type="entry name" value="couple_hipA"/>
    <property type="match status" value="1"/>
</dbReference>
<organism evidence="6 7">
    <name type="scientific">Novosphingobium flavum</name>
    <dbReference type="NCBI Taxonomy" id="1778672"/>
    <lineage>
        <taxon>Bacteria</taxon>
        <taxon>Pseudomonadati</taxon>
        <taxon>Pseudomonadota</taxon>
        <taxon>Alphaproteobacteria</taxon>
        <taxon>Sphingomonadales</taxon>
        <taxon>Sphingomonadaceae</taxon>
        <taxon>Novosphingobium</taxon>
    </lineage>
</organism>
<comment type="caution">
    <text evidence="6">The sequence shown here is derived from an EMBL/GenBank/DDBJ whole genome shotgun (WGS) entry which is preliminary data.</text>
</comment>
<evidence type="ECO:0000259" key="5">
    <source>
        <dbReference type="Pfam" id="PF13657"/>
    </source>
</evidence>
<dbReference type="PANTHER" id="PTHR37419:SF1">
    <property type="entry name" value="SERINE_THREONINE-PROTEIN KINASE TOXIN HIPA"/>
    <property type="match status" value="1"/>
</dbReference>
<sequence length="442" mass="48604">MPRKPMHAPLNVFLNNRHVGRLTRQSSGAIDFAYDANWLGWEHAIPVSLSLPLRETRYLGDRVTAVFENLLPDSRTIRTRVAERVGAKGTDAFSLLSEIGRDCVGALQFMAVDDLPPPTTAIEGVPVSEDEIAAILANLARAPLGLDKDDDFRISVAGAQEKTALLRYDGKWLKPAGTTPTTHIFKPQIGELPNGIDLSNSVENEFYCLKLMEAFGLPANEAEIATFGATKVLVITRFDRRWTKDGRLLRLPQEDACQALSVAPTNKYESEGGPGITRIAELLAGSDDPFADRLAFFKSQLLFWLIGATDGHAKNFSIFLAPGGRFRMTPFYDVLTAQPSLDAHQIQRKQLKLAMAVGNSRKYRIFDIHGRHFVETGRAAGLPVQLIGQAIDEIREAFDEAFAAVERLLPKHFPEAIHAAVAAGARERLRQLGTADAELARG</sequence>
<feature type="domain" description="HipA-like C-terminal" evidence="4">
    <location>
        <begin position="154"/>
        <end position="401"/>
    </location>
</feature>
<dbReference type="InterPro" id="IPR052028">
    <property type="entry name" value="HipA_Ser/Thr_kinase"/>
</dbReference>
<dbReference type="Proteomes" id="UP000566813">
    <property type="component" value="Unassembled WGS sequence"/>
</dbReference>
<keyword evidence="7" id="KW-1185">Reference proteome</keyword>
<evidence type="ECO:0000259" key="4">
    <source>
        <dbReference type="Pfam" id="PF07804"/>
    </source>
</evidence>
<evidence type="ECO:0000256" key="3">
    <source>
        <dbReference type="ARBA" id="ARBA00022777"/>
    </source>
</evidence>
<gene>
    <name evidence="6" type="ORF">H7F51_09580</name>
</gene>
<accession>A0A7X1KLN3</accession>
<evidence type="ECO:0000313" key="6">
    <source>
        <dbReference type="EMBL" id="MBC2665774.1"/>
    </source>
</evidence>
<keyword evidence="3" id="KW-0418">Kinase</keyword>
<name>A0A7X1KLN3_9SPHN</name>
<dbReference type="GO" id="GO:0005829">
    <property type="term" value="C:cytosol"/>
    <property type="evidence" value="ECO:0007669"/>
    <property type="project" value="TreeGrafter"/>
</dbReference>
<dbReference type="Pfam" id="PF13657">
    <property type="entry name" value="Couple_hipA"/>
    <property type="match status" value="1"/>
</dbReference>
<evidence type="ECO:0000256" key="2">
    <source>
        <dbReference type="ARBA" id="ARBA00022679"/>
    </source>
</evidence>
<feature type="domain" description="HipA N-terminal subdomain 1" evidence="5">
    <location>
        <begin position="10"/>
        <end position="109"/>
    </location>
</feature>
<dbReference type="InterPro" id="IPR017508">
    <property type="entry name" value="HipA_N1"/>
</dbReference>
<evidence type="ECO:0000256" key="1">
    <source>
        <dbReference type="ARBA" id="ARBA00010164"/>
    </source>
</evidence>
<dbReference type="GO" id="GO:0004674">
    <property type="term" value="F:protein serine/threonine kinase activity"/>
    <property type="evidence" value="ECO:0007669"/>
    <property type="project" value="TreeGrafter"/>
</dbReference>
<reference evidence="6 7" key="1">
    <citation type="submission" date="2020-08" db="EMBL/GenBank/DDBJ databases">
        <title>The genome sequence of type strain Novosphingobium flavum NBRC 111647.</title>
        <authorList>
            <person name="Liu Y."/>
        </authorList>
    </citation>
    <scope>NUCLEOTIDE SEQUENCE [LARGE SCALE GENOMIC DNA]</scope>
    <source>
        <strain evidence="6 7">NBRC 111647</strain>
    </source>
</reference>
<evidence type="ECO:0000313" key="7">
    <source>
        <dbReference type="Proteomes" id="UP000566813"/>
    </source>
</evidence>
<dbReference type="Pfam" id="PF07804">
    <property type="entry name" value="HipA_C"/>
    <property type="match status" value="1"/>
</dbReference>
<protein>
    <submittedName>
        <fullName evidence="6">Type II toxin-antitoxin system HipA family toxin</fullName>
    </submittedName>
</protein>
<dbReference type="CDD" id="cd17808">
    <property type="entry name" value="HipA_Ec_like"/>
    <property type="match status" value="1"/>
</dbReference>
<dbReference type="PANTHER" id="PTHR37419">
    <property type="entry name" value="SERINE/THREONINE-PROTEIN KINASE TOXIN HIPA"/>
    <property type="match status" value="1"/>
</dbReference>
<dbReference type="AlphaFoldDB" id="A0A7X1KLN3"/>
<dbReference type="EMBL" id="JACLAW010000006">
    <property type="protein sequence ID" value="MBC2665774.1"/>
    <property type="molecule type" value="Genomic_DNA"/>
</dbReference>